<accession>V9SE27</accession>
<dbReference type="Proteomes" id="UP000232615">
    <property type="component" value="Segment"/>
</dbReference>
<gene>
    <name evidence="1" type="ORF">TNS_ORF440</name>
</gene>
<proteinExistence type="predicted"/>
<organism evidence="1 2">
    <name type="scientific">Tunisvirus fontaine2</name>
    <dbReference type="NCBI Taxonomy" id="1421067"/>
    <lineage>
        <taxon>Viruses</taxon>
        <taxon>Varidnaviria</taxon>
        <taxon>Bamfordvirae</taxon>
        <taxon>Nucleocytoviricota</taxon>
        <taxon>Megaviricetes</taxon>
        <taxon>Pimascovirales</taxon>
        <taxon>Pimascovirales incertae sedis</taxon>
        <taxon>Marseilleviridae</taxon>
        <taxon>Losannavirus</taxon>
        <taxon>Losannavirus tunisense</taxon>
    </lineage>
</organism>
<sequence length="187" mass="22270">MLEEIYSLWFKDHFSEEPSIYNYIGDNGYEPLVLKGVYPQTFDGLPPRFFGRELESVGFELLDKNNLDKEVATFLFCNKKSIEFCIPDPVKEWLKKKDNWSLHPNAWYGPLIDRTGETYTPQSWARISGYNKKLDMMLLNINKKSPDFGKIVIYRYREEDSYFGKMFDNIQDAEKYFMKYFIGRCLH</sequence>
<evidence type="ECO:0000313" key="1">
    <source>
        <dbReference type="EMBL" id="AHC55158.1"/>
    </source>
</evidence>
<keyword evidence="2" id="KW-1185">Reference proteome</keyword>
<protein>
    <submittedName>
        <fullName evidence="1">Uncharacterized protein</fullName>
    </submittedName>
</protein>
<reference evidence="1 2" key="1">
    <citation type="journal article" date="2014" name="Arch. Virol.">
        <title>Complete genome sequence of Tunisvirus, a new member of the proposed family Marseilleviridae.</title>
        <authorList>
            <person name="Aherfi S."/>
            <person name="Boughalmi M."/>
            <person name="Pagnier I."/>
            <person name="Fournous G."/>
            <person name="La Scola B."/>
            <person name="Raoult D."/>
            <person name="Colson P."/>
        </authorList>
    </citation>
    <scope>NUCLEOTIDE SEQUENCE [LARGE SCALE GENOMIC DNA]</scope>
    <source>
        <strain evidence="1 2">U484</strain>
    </source>
</reference>
<dbReference type="EMBL" id="KF483846">
    <property type="protein sequence ID" value="AHC55158.1"/>
    <property type="molecule type" value="Genomic_DNA"/>
</dbReference>
<evidence type="ECO:0000313" key="2">
    <source>
        <dbReference type="Proteomes" id="UP000232615"/>
    </source>
</evidence>
<name>V9SE27_9VIRU</name>